<dbReference type="InterPro" id="IPR050309">
    <property type="entry name" value="Type-B_Carboxylest/Lipase"/>
</dbReference>
<dbReference type="InterPro" id="IPR029058">
    <property type="entry name" value="AB_hydrolase_fold"/>
</dbReference>
<sequence>MVKWQVAAATLLASITSTEAAVIRDVSANSSDPLAELSYGTFRGRYSSQYDINYFRKIPFAAPPVGVNRFRGPQPPLAITNGTFDSDQTYDMCPQRTVNGSEDCLYLGLYSRPWTEGEALRPVLVNFYGGGFIQGGGSFSIPPAAWPILNVSRQNDYITVYPNYRVNALGLLPGKAIAEDPESDLNPGLLDQHAVLKWVHKHIKAFGGDPRGVTIWGQSAGAGSVVAQSIANPKLQRGLITRALASSPYWPHVYRYDSTEAEELYQNFATLAGCSGPDSLKCLKAADIQTLRTASLALTSSHTYNTSSYTWSPVIDDHFLTTPLSSAQANIRANLPGGAWGMYNTHEGENFIPPGLQNAATNFSAPTGSSTSFNSTPASLESWMRGFLPMLDATQRSTLLDLYPLSGSAENVPAYNTSYIRAGLIYRDLILACPAYWLASAFGPFDSTTSSTSRSGAKGYLGEYTISPAKHASDTQYWNQVNNIQKTDPVTYQGFAGAFASWFATGDPNERKLTGADQAGVPIERQRDSLSRCIRSSTMHTGGGVTCILESHPPPPPALLLPQSLTPPPLHPRHLLHHPRRRPHRHRPSRHILGNHTRRPNRTPFPDRHARQNHHMPTNPHIIPNHHGPRVLDIPPPTLHLDLMRRRENTHVRPQHDPIPYRDQSAVEDREVEVGVEALAHADVAAVVDGEGGFDEGCVVGCGAEDLAELGGAEWGQGLEAGDGREGGVVVVAPLAGFEAGGVEFGGEGVVAGAG</sequence>
<dbReference type="OrthoDB" id="408631at2759"/>
<dbReference type="GO" id="GO:0016787">
    <property type="term" value="F:hydrolase activity"/>
    <property type="evidence" value="ECO:0007669"/>
    <property type="project" value="UniProtKB-KW"/>
</dbReference>
<dbReference type="PANTHER" id="PTHR11559">
    <property type="entry name" value="CARBOXYLESTERASE"/>
    <property type="match status" value="1"/>
</dbReference>
<evidence type="ECO:0000256" key="2">
    <source>
        <dbReference type="ARBA" id="ARBA00022801"/>
    </source>
</evidence>
<feature type="chain" id="PRO_5025658915" evidence="4">
    <location>
        <begin position="21"/>
        <end position="755"/>
    </location>
</feature>
<evidence type="ECO:0000313" key="7">
    <source>
        <dbReference type="Proteomes" id="UP000799538"/>
    </source>
</evidence>
<dbReference type="SUPFAM" id="SSF53474">
    <property type="entry name" value="alpha/beta-Hydrolases"/>
    <property type="match status" value="1"/>
</dbReference>
<dbReference type="PROSITE" id="PS00122">
    <property type="entry name" value="CARBOXYLESTERASE_B_1"/>
    <property type="match status" value="1"/>
</dbReference>
<keyword evidence="2 6" id="KW-0378">Hydrolase</keyword>
<reference evidence="7" key="1">
    <citation type="journal article" date="2020" name="Stud. Mycol.">
        <title>101 Dothideomycetes genomes: A test case for predicting lifestyles and emergence of pathogens.</title>
        <authorList>
            <person name="Haridas S."/>
            <person name="Albert R."/>
            <person name="Binder M."/>
            <person name="Bloem J."/>
            <person name="LaButti K."/>
            <person name="Salamov A."/>
            <person name="Andreopoulos B."/>
            <person name="Baker S."/>
            <person name="Barry K."/>
            <person name="Bills G."/>
            <person name="Bluhm B."/>
            <person name="Cannon C."/>
            <person name="Castanera R."/>
            <person name="Culley D."/>
            <person name="Daum C."/>
            <person name="Ezra D."/>
            <person name="Gonzalez J."/>
            <person name="Henrissat B."/>
            <person name="Kuo A."/>
            <person name="Liang C."/>
            <person name="Lipzen A."/>
            <person name="Lutzoni F."/>
            <person name="Magnuson J."/>
            <person name="Mondo S."/>
            <person name="Nolan M."/>
            <person name="Ohm R."/>
            <person name="Pangilinan J."/>
            <person name="Park H.-J."/>
            <person name="Ramirez L."/>
            <person name="Alfaro M."/>
            <person name="Sun H."/>
            <person name="Tritt A."/>
            <person name="Yoshinaga Y."/>
            <person name="Zwiers L.-H."/>
            <person name="Turgeon B."/>
            <person name="Goodwin S."/>
            <person name="Spatafora J."/>
            <person name="Crous P."/>
            <person name="Grigoriev I."/>
        </authorList>
    </citation>
    <scope>NUCLEOTIDE SEQUENCE [LARGE SCALE GENOMIC DNA]</scope>
    <source>
        <strain evidence="7">CECT 20119</strain>
    </source>
</reference>
<dbReference type="EMBL" id="ML992501">
    <property type="protein sequence ID" value="KAF2227347.1"/>
    <property type="molecule type" value="Genomic_DNA"/>
</dbReference>
<dbReference type="InterPro" id="IPR019826">
    <property type="entry name" value="Carboxylesterase_B_AS"/>
</dbReference>
<protein>
    <submittedName>
        <fullName evidence="6">Alpha/Beta hydrolase protein</fullName>
    </submittedName>
</protein>
<accession>A0A6A6GNV7</accession>
<feature type="signal peptide" evidence="4">
    <location>
        <begin position="1"/>
        <end position="20"/>
    </location>
</feature>
<gene>
    <name evidence="6" type="ORF">BDZ85DRAFT_300010</name>
</gene>
<dbReference type="FunFam" id="3.40.50.1820:FF:000299">
    <property type="entry name" value="Carboxylic ester hydrolase"/>
    <property type="match status" value="1"/>
</dbReference>
<dbReference type="Gene3D" id="3.40.50.1820">
    <property type="entry name" value="alpha/beta hydrolase"/>
    <property type="match status" value="1"/>
</dbReference>
<evidence type="ECO:0000259" key="5">
    <source>
        <dbReference type="Pfam" id="PF00135"/>
    </source>
</evidence>
<organism evidence="6 7">
    <name type="scientific">Elsinoe ampelina</name>
    <dbReference type="NCBI Taxonomy" id="302913"/>
    <lineage>
        <taxon>Eukaryota</taxon>
        <taxon>Fungi</taxon>
        <taxon>Dikarya</taxon>
        <taxon>Ascomycota</taxon>
        <taxon>Pezizomycotina</taxon>
        <taxon>Dothideomycetes</taxon>
        <taxon>Dothideomycetidae</taxon>
        <taxon>Myriangiales</taxon>
        <taxon>Elsinoaceae</taxon>
        <taxon>Elsinoe</taxon>
    </lineage>
</organism>
<dbReference type="Proteomes" id="UP000799538">
    <property type="component" value="Unassembled WGS sequence"/>
</dbReference>
<name>A0A6A6GNV7_9PEZI</name>
<feature type="domain" description="Carboxylesterase type B" evidence="5">
    <location>
        <begin position="32"/>
        <end position="510"/>
    </location>
</feature>
<feature type="compositionally biased region" description="Basic residues" evidence="3">
    <location>
        <begin position="577"/>
        <end position="590"/>
    </location>
</feature>
<evidence type="ECO:0000256" key="3">
    <source>
        <dbReference type="SAM" id="MobiDB-lite"/>
    </source>
</evidence>
<proteinExistence type="inferred from homology"/>
<keyword evidence="4" id="KW-0732">Signal</keyword>
<evidence type="ECO:0000313" key="6">
    <source>
        <dbReference type="EMBL" id="KAF2227347.1"/>
    </source>
</evidence>
<keyword evidence="7" id="KW-1185">Reference proteome</keyword>
<evidence type="ECO:0000256" key="4">
    <source>
        <dbReference type="SAM" id="SignalP"/>
    </source>
</evidence>
<comment type="similarity">
    <text evidence="1">Belongs to the type-B carboxylesterase/lipase family.</text>
</comment>
<evidence type="ECO:0000256" key="1">
    <source>
        <dbReference type="ARBA" id="ARBA00005964"/>
    </source>
</evidence>
<dbReference type="AlphaFoldDB" id="A0A6A6GNV7"/>
<dbReference type="InterPro" id="IPR002018">
    <property type="entry name" value="CarbesteraseB"/>
</dbReference>
<feature type="region of interest" description="Disordered" evidence="3">
    <location>
        <begin position="577"/>
        <end position="607"/>
    </location>
</feature>
<dbReference type="Pfam" id="PF00135">
    <property type="entry name" value="COesterase"/>
    <property type="match status" value="1"/>
</dbReference>